<dbReference type="GeneTree" id="ENSGT00940000163520"/>
<organism evidence="7 8">
    <name type="scientific">Oncorhynchus kisutch</name>
    <name type="common">Coho salmon</name>
    <name type="synonym">Salmo kisutch</name>
    <dbReference type="NCBI Taxonomy" id="8019"/>
    <lineage>
        <taxon>Eukaryota</taxon>
        <taxon>Metazoa</taxon>
        <taxon>Chordata</taxon>
        <taxon>Craniata</taxon>
        <taxon>Vertebrata</taxon>
        <taxon>Euteleostomi</taxon>
        <taxon>Actinopterygii</taxon>
        <taxon>Neopterygii</taxon>
        <taxon>Teleostei</taxon>
        <taxon>Protacanthopterygii</taxon>
        <taxon>Salmoniformes</taxon>
        <taxon>Salmonidae</taxon>
        <taxon>Salmoninae</taxon>
        <taxon>Oncorhynchus</taxon>
    </lineage>
</organism>
<dbReference type="InterPro" id="IPR001073">
    <property type="entry name" value="C1q_dom"/>
</dbReference>
<dbReference type="Ensembl" id="ENSOKIT00005086615.1">
    <property type="protein sequence ID" value="ENSOKIP00005081264.1"/>
    <property type="gene ID" value="ENSOKIG00005035096.1"/>
</dbReference>
<reference evidence="7" key="1">
    <citation type="submission" date="2025-08" db="UniProtKB">
        <authorList>
            <consortium name="Ensembl"/>
        </authorList>
    </citation>
    <scope>IDENTIFICATION</scope>
</reference>
<dbReference type="PRINTS" id="PR00007">
    <property type="entry name" value="COMPLEMNTC1Q"/>
</dbReference>
<keyword evidence="2" id="KW-0964">Secreted</keyword>
<reference evidence="7" key="2">
    <citation type="submission" date="2025-09" db="UniProtKB">
        <authorList>
            <consortium name="Ensembl"/>
        </authorList>
    </citation>
    <scope>IDENTIFICATION</scope>
</reference>
<dbReference type="Proteomes" id="UP000694557">
    <property type="component" value="Unassembled WGS sequence"/>
</dbReference>
<sequence>MTLTLLLLCLYGTLSEDAGEDNLNDIMVQIQPEQGQDIENEYKAHNQQVETAATTTTQSGCEPTIHTVMRELGAMEERLGATVRSLEGMRNRLEASESQVRSLNATVNELKRFNEGKEYDVWPQVAFSAALGISGTIGPVSNEITLVFQRVLSNVGNAYNPPTGIFTAPVRGLYHFTFTAFDCGWTTMTGASLRRNGQVMVSVYDEKEGGSSKSSSNSATFLLQVGEQVYVALWRHGHRISDNENHYSSFNGFQLFPI</sequence>
<accession>A0A8C7J274</accession>
<evidence type="ECO:0000256" key="4">
    <source>
        <dbReference type="SAM" id="Coils"/>
    </source>
</evidence>
<protein>
    <recommendedName>
        <fullName evidence="6">C1q domain-containing protein</fullName>
    </recommendedName>
</protein>
<dbReference type="Gene3D" id="2.60.120.40">
    <property type="match status" value="1"/>
</dbReference>
<dbReference type="GO" id="GO:0005576">
    <property type="term" value="C:extracellular region"/>
    <property type="evidence" value="ECO:0007669"/>
    <property type="project" value="UniProtKB-SubCell"/>
</dbReference>
<dbReference type="Pfam" id="PF00386">
    <property type="entry name" value="C1q"/>
    <property type="match status" value="1"/>
</dbReference>
<dbReference type="AlphaFoldDB" id="A0A8C7J274"/>
<dbReference type="PANTHER" id="PTHR22923:SF102">
    <property type="entry name" value="CEREBELLIN 13-RELATED"/>
    <property type="match status" value="1"/>
</dbReference>
<dbReference type="InterPro" id="IPR050822">
    <property type="entry name" value="Cerebellin_Synaptic_Org"/>
</dbReference>
<evidence type="ECO:0000256" key="2">
    <source>
        <dbReference type="ARBA" id="ARBA00022525"/>
    </source>
</evidence>
<feature type="domain" description="C1q" evidence="6">
    <location>
        <begin position="120"/>
        <end position="258"/>
    </location>
</feature>
<evidence type="ECO:0000256" key="3">
    <source>
        <dbReference type="ARBA" id="ARBA00022729"/>
    </source>
</evidence>
<dbReference type="PANTHER" id="PTHR22923">
    <property type="entry name" value="CEREBELLIN-RELATED"/>
    <property type="match status" value="1"/>
</dbReference>
<proteinExistence type="predicted"/>
<evidence type="ECO:0000313" key="8">
    <source>
        <dbReference type="Proteomes" id="UP000694557"/>
    </source>
</evidence>
<feature type="signal peptide" evidence="5">
    <location>
        <begin position="1"/>
        <end position="15"/>
    </location>
</feature>
<dbReference type="PROSITE" id="PS50871">
    <property type="entry name" value="C1Q"/>
    <property type="match status" value="1"/>
</dbReference>
<evidence type="ECO:0000313" key="7">
    <source>
        <dbReference type="Ensembl" id="ENSOKIP00005081264.1"/>
    </source>
</evidence>
<evidence type="ECO:0000259" key="6">
    <source>
        <dbReference type="PROSITE" id="PS50871"/>
    </source>
</evidence>
<keyword evidence="4" id="KW-0175">Coiled coil</keyword>
<keyword evidence="3 5" id="KW-0732">Signal</keyword>
<evidence type="ECO:0000256" key="1">
    <source>
        <dbReference type="ARBA" id="ARBA00004613"/>
    </source>
</evidence>
<name>A0A8C7J274_ONCKI</name>
<feature type="chain" id="PRO_5034968629" description="C1q domain-containing protein" evidence="5">
    <location>
        <begin position="16"/>
        <end position="258"/>
    </location>
</feature>
<dbReference type="InterPro" id="IPR008983">
    <property type="entry name" value="Tumour_necrosis_fac-like_dom"/>
</dbReference>
<evidence type="ECO:0000256" key="5">
    <source>
        <dbReference type="SAM" id="SignalP"/>
    </source>
</evidence>
<keyword evidence="8" id="KW-1185">Reference proteome</keyword>
<dbReference type="SUPFAM" id="SSF49842">
    <property type="entry name" value="TNF-like"/>
    <property type="match status" value="1"/>
</dbReference>
<dbReference type="SMART" id="SM00110">
    <property type="entry name" value="C1Q"/>
    <property type="match status" value="1"/>
</dbReference>
<comment type="subcellular location">
    <subcellularLocation>
        <location evidence="1">Secreted</location>
    </subcellularLocation>
</comment>
<feature type="coiled-coil region" evidence="4">
    <location>
        <begin position="86"/>
        <end position="113"/>
    </location>
</feature>